<name>A0ACD3AWS6_9AGAR</name>
<sequence>MARFTSIIFGLVGYLVVASCAAPTSSDFGIGDILNLLKLGLVTKINAIITTDSFITNEISINFDIKNPLILDLTIDSIASQAGLNGTVYSTFNHTFTPPLVVPILGSINSGNISHVSLVKGLTGSLDIIPYGVLDLISTDVNIRVLGIPIPITGLKQDGVPTTYDLSVS</sequence>
<evidence type="ECO:0000313" key="1">
    <source>
        <dbReference type="EMBL" id="TFK70076.1"/>
    </source>
</evidence>
<dbReference type="Proteomes" id="UP000308600">
    <property type="component" value="Unassembled WGS sequence"/>
</dbReference>
<keyword evidence="2" id="KW-1185">Reference proteome</keyword>
<organism evidence="1 2">
    <name type="scientific">Pluteus cervinus</name>
    <dbReference type="NCBI Taxonomy" id="181527"/>
    <lineage>
        <taxon>Eukaryota</taxon>
        <taxon>Fungi</taxon>
        <taxon>Dikarya</taxon>
        <taxon>Basidiomycota</taxon>
        <taxon>Agaricomycotina</taxon>
        <taxon>Agaricomycetes</taxon>
        <taxon>Agaricomycetidae</taxon>
        <taxon>Agaricales</taxon>
        <taxon>Pluteineae</taxon>
        <taxon>Pluteaceae</taxon>
        <taxon>Pluteus</taxon>
    </lineage>
</organism>
<gene>
    <name evidence="1" type="ORF">BDN72DRAFT_896766</name>
</gene>
<reference evidence="1 2" key="1">
    <citation type="journal article" date="2019" name="Nat. Ecol. Evol.">
        <title>Megaphylogeny resolves global patterns of mushroom evolution.</title>
        <authorList>
            <person name="Varga T."/>
            <person name="Krizsan K."/>
            <person name="Foldi C."/>
            <person name="Dima B."/>
            <person name="Sanchez-Garcia M."/>
            <person name="Sanchez-Ramirez S."/>
            <person name="Szollosi G.J."/>
            <person name="Szarkandi J.G."/>
            <person name="Papp V."/>
            <person name="Albert L."/>
            <person name="Andreopoulos W."/>
            <person name="Angelini C."/>
            <person name="Antonin V."/>
            <person name="Barry K.W."/>
            <person name="Bougher N.L."/>
            <person name="Buchanan P."/>
            <person name="Buyck B."/>
            <person name="Bense V."/>
            <person name="Catcheside P."/>
            <person name="Chovatia M."/>
            <person name="Cooper J."/>
            <person name="Damon W."/>
            <person name="Desjardin D."/>
            <person name="Finy P."/>
            <person name="Geml J."/>
            <person name="Haridas S."/>
            <person name="Hughes K."/>
            <person name="Justo A."/>
            <person name="Karasinski D."/>
            <person name="Kautmanova I."/>
            <person name="Kiss B."/>
            <person name="Kocsube S."/>
            <person name="Kotiranta H."/>
            <person name="LaButti K.M."/>
            <person name="Lechner B.E."/>
            <person name="Liimatainen K."/>
            <person name="Lipzen A."/>
            <person name="Lukacs Z."/>
            <person name="Mihaltcheva S."/>
            <person name="Morgado L.N."/>
            <person name="Niskanen T."/>
            <person name="Noordeloos M.E."/>
            <person name="Ohm R.A."/>
            <person name="Ortiz-Santana B."/>
            <person name="Ovrebo C."/>
            <person name="Racz N."/>
            <person name="Riley R."/>
            <person name="Savchenko A."/>
            <person name="Shiryaev A."/>
            <person name="Soop K."/>
            <person name="Spirin V."/>
            <person name="Szebenyi C."/>
            <person name="Tomsovsky M."/>
            <person name="Tulloss R.E."/>
            <person name="Uehling J."/>
            <person name="Grigoriev I.V."/>
            <person name="Vagvolgyi C."/>
            <person name="Papp T."/>
            <person name="Martin F.M."/>
            <person name="Miettinen O."/>
            <person name="Hibbett D.S."/>
            <person name="Nagy L.G."/>
        </authorList>
    </citation>
    <scope>NUCLEOTIDE SEQUENCE [LARGE SCALE GENOMIC DNA]</scope>
    <source>
        <strain evidence="1 2">NL-1719</strain>
    </source>
</reference>
<protein>
    <submittedName>
        <fullName evidence="1">Uncharacterized protein</fullName>
    </submittedName>
</protein>
<evidence type="ECO:0000313" key="2">
    <source>
        <dbReference type="Proteomes" id="UP000308600"/>
    </source>
</evidence>
<dbReference type="EMBL" id="ML208319">
    <property type="protein sequence ID" value="TFK70076.1"/>
    <property type="molecule type" value="Genomic_DNA"/>
</dbReference>
<proteinExistence type="predicted"/>
<accession>A0ACD3AWS6</accession>